<evidence type="ECO:0000256" key="4">
    <source>
        <dbReference type="ARBA" id="ARBA00022692"/>
    </source>
</evidence>
<sequence>MLYYFLSFIRWDVDPNIFILPIVHHPIRWYAVFWLLGIILSYGVLLKILKSENKSAELLDKLAGYILLGTIIGARLGHVLFYDPSYYFSNPAKILAVWEGGLASHGGGIGLLTAMYLFSKKTNLDFLWIADRLAIVVPLAGCCIRLGNLMNSEMIGKPTDVPWAFIFEKIDPIPRHPAQLYEAIYCLFLFVLLYGLWRYSSIKRIQGNSFALLLILLFIFRFVDEYFKINQEAFEDSLPINMGQILSIPFILGGIALLVYNSKRKKSVAKRRLS</sequence>
<feature type="transmembrane region" description="Helical" evidence="7">
    <location>
        <begin position="29"/>
        <end position="50"/>
    </location>
</feature>
<accession>A0ABY7WDQ2</accession>
<comment type="function">
    <text evidence="7">Catalyzes the transfer of the diacylglyceryl group from phosphatidylglycerol to the sulfhydryl group of the N-terminal cysteine of a prolipoprotein, the first step in the formation of mature lipoproteins.</text>
</comment>
<feature type="transmembrane region" description="Helical" evidence="7">
    <location>
        <begin position="102"/>
        <end position="119"/>
    </location>
</feature>
<organism evidence="8 9">
    <name type="scientific">Sphingobacterium oryzagri</name>
    <dbReference type="NCBI Taxonomy" id="3025669"/>
    <lineage>
        <taxon>Bacteria</taxon>
        <taxon>Pseudomonadati</taxon>
        <taxon>Bacteroidota</taxon>
        <taxon>Sphingobacteriia</taxon>
        <taxon>Sphingobacteriales</taxon>
        <taxon>Sphingobacteriaceae</taxon>
        <taxon>Sphingobacterium</taxon>
    </lineage>
</organism>
<keyword evidence="6 7" id="KW-0472">Membrane</keyword>
<dbReference type="RefSeq" id="WP_274266338.1">
    <property type="nucleotide sequence ID" value="NZ_CP117880.1"/>
</dbReference>
<comment type="subcellular location">
    <subcellularLocation>
        <location evidence="7">Cell membrane</location>
        <topology evidence="7">Multi-pass membrane protein</topology>
    </subcellularLocation>
</comment>
<evidence type="ECO:0000256" key="6">
    <source>
        <dbReference type="ARBA" id="ARBA00023136"/>
    </source>
</evidence>
<evidence type="ECO:0000256" key="2">
    <source>
        <dbReference type="ARBA" id="ARBA00022475"/>
    </source>
</evidence>
<name>A0ABY7WDQ2_9SPHI</name>
<feature type="transmembrane region" description="Helical" evidence="7">
    <location>
        <begin position="204"/>
        <end position="223"/>
    </location>
</feature>
<feature type="binding site" evidence="7">
    <location>
        <position position="145"/>
    </location>
    <ligand>
        <name>a 1,2-diacyl-sn-glycero-3-phospho-(1'-sn-glycerol)</name>
        <dbReference type="ChEBI" id="CHEBI:64716"/>
    </ligand>
</feature>
<keyword evidence="9" id="KW-1185">Reference proteome</keyword>
<comment type="catalytic activity">
    <reaction evidence="7">
        <text>L-cysteinyl-[prolipoprotein] + a 1,2-diacyl-sn-glycero-3-phospho-(1'-sn-glycerol) = an S-1,2-diacyl-sn-glyceryl-L-cysteinyl-[prolipoprotein] + sn-glycerol 1-phosphate + H(+)</text>
        <dbReference type="Rhea" id="RHEA:56712"/>
        <dbReference type="Rhea" id="RHEA-COMP:14679"/>
        <dbReference type="Rhea" id="RHEA-COMP:14680"/>
        <dbReference type="ChEBI" id="CHEBI:15378"/>
        <dbReference type="ChEBI" id="CHEBI:29950"/>
        <dbReference type="ChEBI" id="CHEBI:57685"/>
        <dbReference type="ChEBI" id="CHEBI:64716"/>
        <dbReference type="ChEBI" id="CHEBI:140658"/>
        <dbReference type="EC" id="2.5.1.145"/>
    </reaction>
</comment>
<gene>
    <name evidence="7 8" type="primary">lgt</name>
    <name evidence="8" type="ORF">PQ465_15020</name>
</gene>
<dbReference type="EC" id="2.5.1.145" evidence="7"/>
<reference evidence="8 9" key="1">
    <citation type="submission" date="2023-02" db="EMBL/GenBank/DDBJ databases">
        <title>Genome sequence of Sphingobacterium sp. KACC 22765.</title>
        <authorList>
            <person name="Kim S."/>
            <person name="Heo J."/>
            <person name="Kwon S.-W."/>
        </authorList>
    </citation>
    <scope>NUCLEOTIDE SEQUENCE [LARGE SCALE GENOMIC DNA]</scope>
    <source>
        <strain evidence="8 9">KACC 22765</strain>
    </source>
</reference>
<dbReference type="NCBIfam" id="TIGR00544">
    <property type="entry name" value="lgt"/>
    <property type="match status" value="1"/>
</dbReference>
<dbReference type="EMBL" id="CP117880">
    <property type="protein sequence ID" value="WDF67610.1"/>
    <property type="molecule type" value="Genomic_DNA"/>
</dbReference>
<comment type="similarity">
    <text evidence="1 7">Belongs to the Lgt family.</text>
</comment>
<dbReference type="Proteomes" id="UP001221558">
    <property type="component" value="Chromosome"/>
</dbReference>
<evidence type="ECO:0000313" key="8">
    <source>
        <dbReference type="EMBL" id="WDF67610.1"/>
    </source>
</evidence>
<dbReference type="PANTHER" id="PTHR30589">
    <property type="entry name" value="PROLIPOPROTEIN DIACYLGLYCERYL TRANSFERASE"/>
    <property type="match status" value="1"/>
</dbReference>
<dbReference type="PANTHER" id="PTHR30589:SF0">
    <property type="entry name" value="PHOSPHATIDYLGLYCEROL--PROLIPOPROTEIN DIACYLGLYCERYL TRANSFERASE"/>
    <property type="match status" value="1"/>
</dbReference>
<comment type="pathway">
    <text evidence="7">Protein modification; lipoprotein biosynthesis (diacylglyceryl transfer).</text>
</comment>
<dbReference type="HAMAP" id="MF_01147">
    <property type="entry name" value="Lgt"/>
    <property type="match status" value="1"/>
</dbReference>
<keyword evidence="2 7" id="KW-1003">Cell membrane</keyword>
<evidence type="ECO:0000256" key="1">
    <source>
        <dbReference type="ARBA" id="ARBA00007150"/>
    </source>
</evidence>
<evidence type="ECO:0000256" key="3">
    <source>
        <dbReference type="ARBA" id="ARBA00022679"/>
    </source>
</evidence>
<keyword evidence="3 7" id="KW-0808">Transferase</keyword>
<proteinExistence type="inferred from homology"/>
<feature type="transmembrane region" description="Helical" evidence="7">
    <location>
        <begin position="62"/>
        <end position="82"/>
    </location>
</feature>
<evidence type="ECO:0000313" key="9">
    <source>
        <dbReference type="Proteomes" id="UP001221558"/>
    </source>
</evidence>
<evidence type="ECO:0000256" key="5">
    <source>
        <dbReference type="ARBA" id="ARBA00022989"/>
    </source>
</evidence>
<dbReference type="Pfam" id="PF01790">
    <property type="entry name" value="LGT"/>
    <property type="match status" value="1"/>
</dbReference>
<evidence type="ECO:0000256" key="7">
    <source>
        <dbReference type="HAMAP-Rule" id="MF_01147"/>
    </source>
</evidence>
<keyword evidence="5 7" id="KW-1133">Transmembrane helix</keyword>
<protein>
    <recommendedName>
        <fullName evidence="7">Phosphatidylglycerol--prolipoprotein diacylglyceryl transferase</fullName>
        <ecNumber evidence="7">2.5.1.145</ecNumber>
    </recommendedName>
</protein>
<dbReference type="GO" id="GO:0008961">
    <property type="term" value="F:phosphatidylglycerol-prolipoprotein diacylglyceryl transferase activity"/>
    <property type="evidence" value="ECO:0007669"/>
    <property type="project" value="UniProtKB-EC"/>
</dbReference>
<feature type="transmembrane region" description="Helical" evidence="7">
    <location>
        <begin position="243"/>
        <end position="262"/>
    </location>
</feature>
<feature type="transmembrane region" description="Helical" evidence="7">
    <location>
        <begin position="126"/>
        <end position="147"/>
    </location>
</feature>
<keyword evidence="4 7" id="KW-0812">Transmembrane</keyword>
<feature type="transmembrane region" description="Helical" evidence="7">
    <location>
        <begin position="178"/>
        <end position="197"/>
    </location>
</feature>
<dbReference type="InterPro" id="IPR001640">
    <property type="entry name" value="Lgt"/>
</dbReference>